<dbReference type="OrthoDB" id="8249012at2759"/>
<reference evidence="2 3" key="1">
    <citation type="submission" date="2015-12" db="EMBL/GenBank/DDBJ databases">
        <title>The genome of Folsomia candida.</title>
        <authorList>
            <person name="Faddeeva A."/>
            <person name="Derks M.F."/>
            <person name="Anvar Y."/>
            <person name="Smit S."/>
            <person name="Van Straalen N."/>
            <person name="Roelofs D."/>
        </authorList>
    </citation>
    <scope>NUCLEOTIDE SEQUENCE [LARGE SCALE GENOMIC DNA]</scope>
    <source>
        <strain evidence="2 3">VU population</strain>
        <tissue evidence="2">Whole body</tissue>
    </source>
</reference>
<evidence type="ECO:0000256" key="1">
    <source>
        <dbReference type="SAM" id="MobiDB-lite"/>
    </source>
</evidence>
<organism evidence="2 3">
    <name type="scientific">Folsomia candida</name>
    <name type="common">Springtail</name>
    <dbReference type="NCBI Taxonomy" id="158441"/>
    <lineage>
        <taxon>Eukaryota</taxon>
        <taxon>Metazoa</taxon>
        <taxon>Ecdysozoa</taxon>
        <taxon>Arthropoda</taxon>
        <taxon>Hexapoda</taxon>
        <taxon>Collembola</taxon>
        <taxon>Entomobryomorpha</taxon>
        <taxon>Isotomoidea</taxon>
        <taxon>Isotomidae</taxon>
        <taxon>Proisotominae</taxon>
        <taxon>Folsomia</taxon>
    </lineage>
</organism>
<accession>A0A226EH40</accession>
<dbReference type="PANTHER" id="PTHR21521">
    <property type="entry name" value="AMUN, ISOFORM A"/>
    <property type="match status" value="1"/>
</dbReference>
<evidence type="ECO:0000313" key="2">
    <source>
        <dbReference type="EMBL" id="OXA56558.1"/>
    </source>
</evidence>
<feature type="region of interest" description="Disordered" evidence="1">
    <location>
        <begin position="275"/>
        <end position="310"/>
    </location>
</feature>
<dbReference type="OMA" id="RGKDPYI"/>
<feature type="region of interest" description="Disordered" evidence="1">
    <location>
        <begin position="1"/>
        <end position="26"/>
    </location>
</feature>
<protein>
    <submittedName>
        <fullName evidence="2">Uncharacterized protein</fullName>
    </submittedName>
</protein>
<dbReference type="PANTHER" id="PTHR21521:SF0">
    <property type="entry name" value="AMUN, ISOFORM A"/>
    <property type="match status" value="1"/>
</dbReference>
<evidence type="ECO:0000313" key="3">
    <source>
        <dbReference type="Proteomes" id="UP000198287"/>
    </source>
</evidence>
<dbReference type="AlphaFoldDB" id="A0A226EH40"/>
<comment type="caution">
    <text evidence="2">The sequence shown here is derived from an EMBL/GenBank/DDBJ whole genome shotgun (WGS) entry which is preliminary data.</text>
</comment>
<sequence>MSIDNLDIIDNSTNSNGSGGGGESNEMSEITTAAFLSKGSDHQFKYVLGLYDEALKIKAESKSKKPQELIKLDQWYQKELPVKIKSRGKDPYINHDELVTCMRWKLARGKFRPKLKELVTMNSPRVVENETKKAFRALFKKDDLAAAIQYMCNLKGVGPSTASSLLTAAAPDKALFMADECIAAVPELEGIDYTLKEYLELFKHVQQAVARLGGSSEWTPHKIELALWTHNVLLTLKPDLLKNIPGDGEGIVPPIGVLQEDSLASTISSADSKILSEDGNSNLSNAGSVSDATGNEDSNLGTGDDSNSVDAFVQSHKKNGQSDGQMNGTAKKNDIVPSSADVVNHHSEDANDNEGFPAAKKMKLDEPLPVPVPIESACNN</sequence>
<dbReference type="EMBL" id="LNIX01000004">
    <property type="protein sequence ID" value="OXA56558.1"/>
    <property type="molecule type" value="Genomic_DNA"/>
</dbReference>
<dbReference type="STRING" id="158441.A0A226EH40"/>
<dbReference type="Proteomes" id="UP000198287">
    <property type="component" value="Unassembled WGS sequence"/>
</dbReference>
<keyword evidence="3" id="KW-1185">Reference proteome</keyword>
<gene>
    <name evidence="2" type="ORF">Fcan01_09895</name>
</gene>
<feature type="compositionally biased region" description="Polar residues" evidence="1">
    <location>
        <begin position="278"/>
        <end position="309"/>
    </location>
</feature>
<proteinExistence type="predicted"/>
<name>A0A226EH40_FOLCA</name>